<keyword evidence="2" id="KW-0812">Transmembrane</keyword>
<evidence type="ECO:0000313" key="5">
    <source>
        <dbReference type="EMBL" id="GAA1421639.1"/>
    </source>
</evidence>
<feature type="domain" description="DUF1996" evidence="4">
    <location>
        <begin position="262"/>
        <end position="493"/>
    </location>
</feature>
<feature type="transmembrane region" description="Helical" evidence="2">
    <location>
        <begin position="694"/>
        <end position="711"/>
    </location>
</feature>
<protein>
    <recommendedName>
        <fullName evidence="4">DUF1996 domain-containing protein</fullName>
    </recommendedName>
</protein>
<dbReference type="Proteomes" id="UP001500973">
    <property type="component" value="Unassembled WGS sequence"/>
</dbReference>
<keyword evidence="2" id="KW-0472">Membrane</keyword>
<feature type="chain" id="PRO_5045043999" description="DUF1996 domain-containing protein" evidence="3">
    <location>
        <begin position="30"/>
        <end position="718"/>
    </location>
</feature>
<feature type="region of interest" description="Disordered" evidence="1">
    <location>
        <begin position="148"/>
        <end position="244"/>
    </location>
</feature>
<comment type="caution">
    <text evidence="5">The sequence shown here is derived from an EMBL/GenBank/DDBJ whole genome shotgun (WGS) entry which is preliminary data.</text>
</comment>
<evidence type="ECO:0000256" key="3">
    <source>
        <dbReference type="SAM" id="SignalP"/>
    </source>
</evidence>
<feature type="compositionally biased region" description="Low complexity" evidence="1">
    <location>
        <begin position="154"/>
        <end position="164"/>
    </location>
</feature>
<dbReference type="PANTHER" id="PTHR43662:SF3">
    <property type="entry name" value="DOMAIN PROTEIN, PUTATIVE (AFU_ORTHOLOGUE AFUA_6G11970)-RELATED"/>
    <property type="match status" value="1"/>
</dbReference>
<gene>
    <name evidence="5" type="ORF">GCM10009601_21870</name>
</gene>
<keyword evidence="3" id="KW-0732">Signal</keyword>
<evidence type="ECO:0000256" key="1">
    <source>
        <dbReference type="SAM" id="MobiDB-lite"/>
    </source>
</evidence>
<dbReference type="InterPro" id="IPR018535">
    <property type="entry name" value="DUF1996"/>
</dbReference>
<feature type="region of interest" description="Disordered" evidence="1">
    <location>
        <begin position="524"/>
        <end position="687"/>
    </location>
</feature>
<keyword evidence="2" id="KW-1133">Transmembrane helix</keyword>
<feature type="compositionally biased region" description="Gly residues" evidence="1">
    <location>
        <begin position="202"/>
        <end position="211"/>
    </location>
</feature>
<evidence type="ECO:0000313" key="6">
    <source>
        <dbReference type="Proteomes" id="UP001500973"/>
    </source>
</evidence>
<dbReference type="Pfam" id="PF09362">
    <property type="entry name" value="DUF1996"/>
    <property type="match status" value="1"/>
</dbReference>
<feature type="compositionally biased region" description="Gly residues" evidence="1">
    <location>
        <begin position="524"/>
        <end position="586"/>
    </location>
</feature>
<organism evidence="5 6">
    <name type="scientific">Streptomyces thermospinosisporus</name>
    <dbReference type="NCBI Taxonomy" id="161482"/>
    <lineage>
        <taxon>Bacteria</taxon>
        <taxon>Bacillati</taxon>
        <taxon>Actinomycetota</taxon>
        <taxon>Actinomycetes</taxon>
        <taxon>Kitasatosporales</taxon>
        <taxon>Streptomycetaceae</taxon>
        <taxon>Streptomyces</taxon>
    </lineage>
</organism>
<sequence>MARNTRRRPKQRATLAAFALMLGGGGLMAANVYASATVDGDNQAQVLNGATIDCPDVATRLTAVPEQARGEVDKELAALDQQIADAYKRIAESTQELQQDPDFAQNAIAKPLEEKRSATLSRIATAIDRVGDRPEGLDKLAACTVRESGNNTSAQDGQDQQDGQAGDGGQDQAGQDQQDGQDQQGGQDQGSQDQQQGDEQGQQGGNGGQAGNGPVPGDYVDIKSVQPNANEPEPGDNASTGTFSSECGVNANGLFNSDNVIAAPGVSNGAHHFHDYIGNQDTNAFSSDEDLAAAETSCEDQRDKSAYYWPVLRLQNGKQEQDANQPGGGIEGNVGEIVTPKDVSLTFVGNPQSEVVAMPRLLRIITGDAKSFVNGPANANASWSCTGFEDRQLKDKYPLCPEGSDVVRTFKFQSCWDGRNIDSANHRTHMAFTDENGNCPSGFKAIPQLVQRIVYDVDAPSLEDGGKTTPLFAVDSFPEQLHKPITDHGDFINVFDEDLMNEMVDCINSGRECGAGAGDGGNGGDDGNAGGDNGGDGGNAGGDNGGNAGDGGNAGGDNGGDAGDGGNAGGDNGGDAGDGGNAGGDNGGDDGDKPGDDGKGDQQNPSEPPRETEPAEEPSGGENAEQPGVKASTPAKDDAGDAGKDDGGKGDGGKGDDGGQAAQAAQVPGSLPELEDRTEAQAESGSLAETGAQMWPAALGGVLVILGFFVLRSVRRNA</sequence>
<accession>A0ABP4JKW0</accession>
<dbReference type="EMBL" id="BAAAIZ010000027">
    <property type="protein sequence ID" value="GAA1421639.1"/>
    <property type="molecule type" value="Genomic_DNA"/>
</dbReference>
<evidence type="ECO:0000256" key="2">
    <source>
        <dbReference type="SAM" id="Phobius"/>
    </source>
</evidence>
<proteinExistence type="predicted"/>
<feature type="compositionally biased region" description="Basic and acidic residues" evidence="1">
    <location>
        <begin position="590"/>
        <end position="600"/>
    </location>
</feature>
<feature type="compositionally biased region" description="Basic and acidic residues" evidence="1">
    <location>
        <begin position="635"/>
        <end position="657"/>
    </location>
</feature>
<evidence type="ECO:0000259" key="4">
    <source>
        <dbReference type="Pfam" id="PF09362"/>
    </source>
</evidence>
<feature type="compositionally biased region" description="Low complexity" evidence="1">
    <location>
        <begin position="172"/>
        <end position="201"/>
    </location>
</feature>
<feature type="signal peptide" evidence="3">
    <location>
        <begin position="1"/>
        <end position="29"/>
    </location>
</feature>
<name>A0ABP4JKW0_9ACTN</name>
<reference evidence="6" key="1">
    <citation type="journal article" date="2019" name="Int. J. Syst. Evol. Microbiol.">
        <title>The Global Catalogue of Microorganisms (GCM) 10K type strain sequencing project: providing services to taxonomists for standard genome sequencing and annotation.</title>
        <authorList>
            <consortium name="The Broad Institute Genomics Platform"/>
            <consortium name="The Broad Institute Genome Sequencing Center for Infectious Disease"/>
            <person name="Wu L."/>
            <person name="Ma J."/>
        </authorList>
    </citation>
    <scope>NUCLEOTIDE SEQUENCE [LARGE SCALE GENOMIC DNA]</scope>
    <source>
        <strain evidence="6">JCM 11756</strain>
    </source>
</reference>
<dbReference type="PANTHER" id="PTHR43662">
    <property type="match status" value="1"/>
</dbReference>
<keyword evidence="6" id="KW-1185">Reference proteome</keyword>